<organism evidence="2 3">
    <name type="scientific">Marisediminitalea aggregata</name>
    <dbReference type="NCBI Taxonomy" id="634436"/>
    <lineage>
        <taxon>Bacteria</taxon>
        <taxon>Pseudomonadati</taxon>
        <taxon>Pseudomonadota</taxon>
        <taxon>Gammaproteobacteria</taxon>
        <taxon>Alteromonadales</taxon>
        <taxon>Alteromonadaceae</taxon>
        <taxon>Marisediminitalea</taxon>
    </lineage>
</organism>
<name>A0A1M5RB84_9ALTE</name>
<protein>
    <submittedName>
        <fullName evidence="2">Uncharacterized protein</fullName>
    </submittedName>
</protein>
<proteinExistence type="predicted"/>
<reference evidence="3" key="1">
    <citation type="submission" date="2016-11" db="EMBL/GenBank/DDBJ databases">
        <authorList>
            <person name="Varghese N."/>
            <person name="Submissions S."/>
        </authorList>
    </citation>
    <scope>NUCLEOTIDE SEQUENCE [LARGE SCALE GENOMIC DNA]</scope>
    <source>
        <strain evidence="3">CGMCC 1.8995</strain>
    </source>
</reference>
<keyword evidence="3" id="KW-1185">Reference proteome</keyword>
<dbReference type="RefSeq" id="WP_175555841.1">
    <property type="nucleotide sequence ID" value="NZ_FQWD01000007.1"/>
</dbReference>
<gene>
    <name evidence="2" type="ORF">SAMN05216361_4117</name>
</gene>
<evidence type="ECO:0000256" key="1">
    <source>
        <dbReference type="SAM" id="MobiDB-lite"/>
    </source>
</evidence>
<feature type="region of interest" description="Disordered" evidence="1">
    <location>
        <begin position="18"/>
        <end position="51"/>
    </location>
</feature>
<dbReference type="Proteomes" id="UP000184520">
    <property type="component" value="Unassembled WGS sequence"/>
</dbReference>
<evidence type="ECO:0000313" key="2">
    <source>
        <dbReference type="EMBL" id="SHH23607.1"/>
    </source>
</evidence>
<dbReference type="EMBL" id="FQWD01000007">
    <property type="protein sequence ID" value="SHH23607.1"/>
    <property type="molecule type" value="Genomic_DNA"/>
</dbReference>
<accession>A0A1M5RB84</accession>
<dbReference type="AlphaFoldDB" id="A0A1M5RB84"/>
<sequence>MLKAYAVALVLSTTAPVADQKQEGAQKAPVQKKEVATETQQFKPKTSGVRL</sequence>
<evidence type="ECO:0000313" key="3">
    <source>
        <dbReference type="Proteomes" id="UP000184520"/>
    </source>
</evidence>